<sequence length="363" mass="36767">MPASTAVQPRTPPATGAPPRPAARVLRIGTWVSVPVKPRSVVVGVLIGAGLFVTALLTLTLGDLGVPITRLLIPFGAELGAQEEFVLSRLRGPRLAVTLTAGAGLGIAGALFQTVTRNPLGSPDVIGLAAGASAGAAAFGLMWTGIIPLPAGALVGAVVAMVLVYAGTGQGFSSPARMIIVGIGVNAMALAFVQWIITRTTREQATVIAAYLNGSTASRSWDDARLMGLAMLVLLPCTLALSRRLQIADMGDELADALGAGAVRTKVAAVVVAICSATAAVTVVGPVAFVALMAPQIGRRLTRAPGPNIAVAALTGALILAVADLAVQQGPFGVQLPVGILTAGVGGVYLGYLLMKEWKRISV</sequence>
<feature type="transmembrane region" description="Helical" evidence="9">
    <location>
        <begin position="332"/>
        <end position="355"/>
    </location>
</feature>
<dbReference type="EMBL" id="JAAGOB010000006">
    <property type="protein sequence ID" value="NED96107.1"/>
    <property type="molecule type" value="Genomic_DNA"/>
</dbReference>
<dbReference type="GO" id="GO:0022857">
    <property type="term" value="F:transmembrane transporter activity"/>
    <property type="evidence" value="ECO:0007669"/>
    <property type="project" value="InterPro"/>
</dbReference>
<name>A0A6N9YME1_9ACTN</name>
<dbReference type="Proteomes" id="UP000469185">
    <property type="component" value="Unassembled WGS sequence"/>
</dbReference>
<dbReference type="GO" id="GO:0033214">
    <property type="term" value="P:siderophore-iron import into cell"/>
    <property type="evidence" value="ECO:0007669"/>
    <property type="project" value="TreeGrafter"/>
</dbReference>
<evidence type="ECO:0000256" key="4">
    <source>
        <dbReference type="ARBA" id="ARBA00022475"/>
    </source>
</evidence>
<dbReference type="InterPro" id="IPR037294">
    <property type="entry name" value="ABC_BtuC-like"/>
</dbReference>
<evidence type="ECO:0000256" key="7">
    <source>
        <dbReference type="ARBA" id="ARBA00023136"/>
    </source>
</evidence>
<evidence type="ECO:0000313" key="10">
    <source>
        <dbReference type="EMBL" id="NED96107.1"/>
    </source>
</evidence>
<dbReference type="PANTHER" id="PTHR30472">
    <property type="entry name" value="FERRIC ENTEROBACTIN TRANSPORT SYSTEM PERMEASE PROTEIN"/>
    <property type="match status" value="1"/>
</dbReference>
<feature type="transmembrane region" description="Helical" evidence="9">
    <location>
        <begin position="306"/>
        <end position="326"/>
    </location>
</feature>
<dbReference type="Pfam" id="PF01032">
    <property type="entry name" value="FecCD"/>
    <property type="match status" value="1"/>
</dbReference>
<evidence type="ECO:0000256" key="6">
    <source>
        <dbReference type="ARBA" id="ARBA00022989"/>
    </source>
</evidence>
<feature type="transmembrane region" description="Helical" evidence="9">
    <location>
        <begin position="95"/>
        <end position="113"/>
    </location>
</feature>
<reference evidence="10 11" key="1">
    <citation type="submission" date="2020-02" db="EMBL/GenBank/DDBJ databases">
        <authorList>
            <person name="Li X.-J."/>
            <person name="Feng X.-M."/>
        </authorList>
    </citation>
    <scope>NUCLEOTIDE SEQUENCE [LARGE SCALE GENOMIC DNA]</scope>
    <source>
        <strain evidence="10 11">CGMCC 4.7225</strain>
    </source>
</reference>
<keyword evidence="5 9" id="KW-0812">Transmembrane</keyword>
<dbReference type="InterPro" id="IPR000522">
    <property type="entry name" value="ABC_transptr_permease_BtuC"/>
</dbReference>
<evidence type="ECO:0000256" key="3">
    <source>
        <dbReference type="ARBA" id="ARBA00022448"/>
    </source>
</evidence>
<feature type="transmembrane region" description="Helical" evidence="9">
    <location>
        <begin position="41"/>
        <end position="62"/>
    </location>
</feature>
<feature type="transmembrane region" description="Helical" evidence="9">
    <location>
        <begin position="178"/>
        <end position="197"/>
    </location>
</feature>
<keyword evidence="4" id="KW-1003">Cell membrane</keyword>
<keyword evidence="6 9" id="KW-1133">Transmembrane helix</keyword>
<feature type="compositionally biased region" description="Pro residues" evidence="8">
    <location>
        <begin position="10"/>
        <end position="20"/>
    </location>
</feature>
<accession>A0A6N9YME1</accession>
<evidence type="ECO:0000256" key="5">
    <source>
        <dbReference type="ARBA" id="ARBA00022692"/>
    </source>
</evidence>
<evidence type="ECO:0000256" key="8">
    <source>
        <dbReference type="SAM" id="MobiDB-lite"/>
    </source>
</evidence>
<dbReference type="SUPFAM" id="SSF81345">
    <property type="entry name" value="ABC transporter involved in vitamin B12 uptake, BtuC"/>
    <property type="match status" value="1"/>
</dbReference>
<evidence type="ECO:0000256" key="9">
    <source>
        <dbReference type="SAM" id="Phobius"/>
    </source>
</evidence>
<feature type="transmembrane region" description="Helical" evidence="9">
    <location>
        <begin position="267"/>
        <end position="294"/>
    </location>
</feature>
<keyword evidence="11" id="KW-1185">Reference proteome</keyword>
<evidence type="ECO:0000256" key="2">
    <source>
        <dbReference type="ARBA" id="ARBA00007935"/>
    </source>
</evidence>
<evidence type="ECO:0000313" key="11">
    <source>
        <dbReference type="Proteomes" id="UP000469185"/>
    </source>
</evidence>
<comment type="similarity">
    <text evidence="2">Belongs to the binding-protein-dependent transport system permease family. FecCD subfamily.</text>
</comment>
<dbReference type="CDD" id="cd06550">
    <property type="entry name" value="TM_ABC_iron-siderophores_like"/>
    <property type="match status" value="1"/>
</dbReference>
<comment type="caution">
    <text evidence="10">The sequence shown here is derived from an EMBL/GenBank/DDBJ whole genome shotgun (WGS) entry which is preliminary data.</text>
</comment>
<dbReference type="GO" id="GO:0005886">
    <property type="term" value="C:plasma membrane"/>
    <property type="evidence" value="ECO:0007669"/>
    <property type="project" value="UniProtKB-SubCell"/>
</dbReference>
<protein>
    <submittedName>
        <fullName evidence="10">Iron chelate uptake ABC transporter family permease subunit</fullName>
    </submittedName>
</protein>
<gene>
    <name evidence="10" type="ORF">G1H11_12390</name>
</gene>
<organism evidence="10 11">
    <name type="scientific">Phytoactinopolyspora alkaliphila</name>
    <dbReference type="NCBI Taxonomy" id="1783498"/>
    <lineage>
        <taxon>Bacteria</taxon>
        <taxon>Bacillati</taxon>
        <taxon>Actinomycetota</taxon>
        <taxon>Actinomycetes</taxon>
        <taxon>Jiangellales</taxon>
        <taxon>Jiangellaceae</taxon>
        <taxon>Phytoactinopolyspora</taxon>
    </lineage>
</organism>
<feature type="transmembrane region" description="Helical" evidence="9">
    <location>
        <begin position="151"/>
        <end position="172"/>
    </location>
</feature>
<evidence type="ECO:0000256" key="1">
    <source>
        <dbReference type="ARBA" id="ARBA00004651"/>
    </source>
</evidence>
<dbReference type="AlphaFoldDB" id="A0A6N9YME1"/>
<comment type="subcellular location">
    <subcellularLocation>
        <location evidence="1">Cell membrane</location>
        <topology evidence="1">Multi-pass membrane protein</topology>
    </subcellularLocation>
</comment>
<dbReference type="Gene3D" id="1.10.3470.10">
    <property type="entry name" value="ABC transporter involved in vitamin B12 uptake, BtuC"/>
    <property type="match status" value="1"/>
</dbReference>
<keyword evidence="7 9" id="KW-0472">Membrane</keyword>
<proteinExistence type="inferred from homology"/>
<feature type="transmembrane region" description="Helical" evidence="9">
    <location>
        <begin position="125"/>
        <end position="144"/>
    </location>
</feature>
<feature type="region of interest" description="Disordered" evidence="8">
    <location>
        <begin position="1"/>
        <end position="20"/>
    </location>
</feature>
<dbReference type="PANTHER" id="PTHR30472:SF24">
    <property type="entry name" value="FERRIC ENTEROBACTIN TRANSPORT SYSTEM PERMEASE PROTEIN FEPG"/>
    <property type="match status" value="1"/>
</dbReference>
<keyword evidence="3" id="KW-0813">Transport</keyword>